<dbReference type="Gene3D" id="1.10.287.470">
    <property type="entry name" value="Helix hairpin bin"/>
    <property type="match status" value="2"/>
</dbReference>
<evidence type="ECO:0000256" key="6">
    <source>
        <dbReference type="SAM" id="Coils"/>
    </source>
</evidence>
<keyword evidence="4 7" id="KW-1133">Transmembrane helix</keyword>
<evidence type="ECO:0000256" key="7">
    <source>
        <dbReference type="SAM" id="Phobius"/>
    </source>
</evidence>
<accession>A0A831RTR3</accession>
<dbReference type="PANTHER" id="PTHR30386:SF26">
    <property type="entry name" value="TRANSPORT PROTEIN COMB"/>
    <property type="match status" value="1"/>
</dbReference>
<keyword evidence="6" id="KW-0175">Coiled coil</keyword>
<dbReference type="AlphaFoldDB" id="A0A831RTR3"/>
<dbReference type="InterPro" id="IPR058625">
    <property type="entry name" value="MdtA-like_BSH"/>
</dbReference>
<dbReference type="Pfam" id="PF25963">
    <property type="entry name" value="Beta-barrel_AAEA"/>
    <property type="match status" value="1"/>
</dbReference>
<evidence type="ECO:0000256" key="5">
    <source>
        <dbReference type="ARBA" id="ARBA00023136"/>
    </source>
</evidence>
<dbReference type="EMBL" id="DRLF01000095">
    <property type="protein sequence ID" value="HEC05679.1"/>
    <property type="molecule type" value="Genomic_DNA"/>
</dbReference>
<name>A0A831RTR3_9GAMM</name>
<evidence type="ECO:0000256" key="2">
    <source>
        <dbReference type="ARBA" id="ARBA00009477"/>
    </source>
</evidence>
<comment type="caution">
    <text evidence="10">The sequence shown here is derived from an EMBL/GenBank/DDBJ whole genome shotgun (WGS) entry which is preliminary data.</text>
</comment>
<dbReference type="Pfam" id="PF25917">
    <property type="entry name" value="BSH_RND"/>
    <property type="match status" value="1"/>
</dbReference>
<dbReference type="InterPro" id="IPR058634">
    <property type="entry name" value="AaeA-lik-b-barrel"/>
</dbReference>
<dbReference type="GO" id="GO:0016020">
    <property type="term" value="C:membrane"/>
    <property type="evidence" value="ECO:0007669"/>
    <property type="project" value="UniProtKB-SubCell"/>
</dbReference>
<keyword evidence="5 7" id="KW-0472">Membrane</keyword>
<evidence type="ECO:0000256" key="4">
    <source>
        <dbReference type="ARBA" id="ARBA00022989"/>
    </source>
</evidence>
<evidence type="ECO:0000313" key="10">
    <source>
        <dbReference type="EMBL" id="HEC05679.1"/>
    </source>
</evidence>
<evidence type="ECO:0000259" key="8">
    <source>
        <dbReference type="Pfam" id="PF25917"/>
    </source>
</evidence>
<reference evidence="10" key="1">
    <citation type="journal article" date="2020" name="mSystems">
        <title>Genome- and Community-Level Interaction Insights into Carbon Utilization and Element Cycling Functions of Hydrothermarchaeota in Hydrothermal Sediment.</title>
        <authorList>
            <person name="Zhou Z."/>
            <person name="Liu Y."/>
            <person name="Xu W."/>
            <person name="Pan J."/>
            <person name="Luo Z.H."/>
            <person name="Li M."/>
        </authorList>
    </citation>
    <scope>NUCLEOTIDE SEQUENCE [LARGE SCALE GENOMIC DNA]</scope>
    <source>
        <strain evidence="10">HyVt-458</strain>
    </source>
</reference>
<dbReference type="Gene3D" id="2.40.50.100">
    <property type="match status" value="1"/>
</dbReference>
<dbReference type="PANTHER" id="PTHR30386">
    <property type="entry name" value="MEMBRANE FUSION SUBUNIT OF EMRAB-TOLC MULTIDRUG EFFLUX PUMP"/>
    <property type="match status" value="1"/>
</dbReference>
<feature type="coiled-coil region" evidence="6">
    <location>
        <begin position="92"/>
        <end position="187"/>
    </location>
</feature>
<organism evidence="10">
    <name type="scientific">Thiolapillus brandeum</name>
    <dbReference type="NCBI Taxonomy" id="1076588"/>
    <lineage>
        <taxon>Bacteria</taxon>
        <taxon>Pseudomonadati</taxon>
        <taxon>Pseudomonadota</taxon>
        <taxon>Gammaproteobacteria</taxon>
        <taxon>Chromatiales</taxon>
        <taxon>Sedimenticolaceae</taxon>
        <taxon>Thiolapillus</taxon>
    </lineage>
</organism>
<sequence length="372" mass="40598">MSEDKASASAKDAPQKNKDKSLIAGTTLVLLIILVTLGWYLVADRYTPYTQQARVQAFVVGVAPKVAGIITKVWVHNDQFVEKDTPLFQIDRQSYEIALLAARSDLENARSQLAAAKSSIEAARAKLQASLANEDKARKDAVRQEKLYKKDSGAISVRRVEIAQATLKQAEAKVAGARADLQKAIDKEKGARERLMGAQSAVDKAQLNLKDTLVLAPASGVITDLRADVGHYAGTGAAVMTLVAIHNVWIEAQFTENNLGHLKKGTPVEFVLDVLPGKVFEGRIRSIGLGVSTGQPPPPGSLPTIQNSRDWLRQAQRFPVEIDFDKAQEGLNAMKLRVGGQAEVMAYTEDASLLKIIGKWFIRFMSLMSYAY</sequence>
<keyword evidence="3 7" id="KW-0812">Transmembrane</keyword>
<dbReference type="Proteomes" id="UP000886339">
    <property type="component" value="Unassembled WGS sequence"/>
</dbReference>
<comment type="similarity">
    <text evidence="2">Belongs to the membrane fusion protein (MFP) (TC 8.A.1) family.</text>
</comment>
<dbReference type="Gene3D" id="2.40.30.170">
    <property type="match status" value="1"/>
</dbReference>
<feature type="domain" description="Multidrug resistance protein MdtA-like barrel-sandwich hybrid" evidence="8">
    <location>
        <begin position="60"/>
        <end position="242"/>
    </location>
</feature>
<feature type="domain" description="p-hydroxybenzoic acid efflux pump subunit AaeA-like beta-barrel" evidence="9">
    <location>
        <begin position="249"/>
        <end position="331"/>
    </location>
</feature>
<evidence type="ECO:0000256" key="1">
    <source>
        <dbReference type="ARBA" id="ARBA00004167"/>
    </source>
</evidence>
<gene>
    <name evidence="10" type="ORF">ENJ12_02425</name>
</gene>
<evidence type="ECO:0000259" key="9">
    <source>
        <dbReference type="Pfam" id="PF25963"/>
    </source>
</evidence>
<comment type="subcellular location">
    <subcellularLocation>
        <location evidence="1">Membrane</location>
        <topology evidence="1">Single-pass membrane protein</topology>
    </subcellularLocation>
</comment>
<proteinExistence type="inferred from homology"/>
<dbReference type="SUPFAM" id="SSF111369">
    <property type="entry name" value="HlyD-like secretion proteins"/>
    <property type="match status" value="2"/>
</dbReference>
<feature type="transmembrane region" description="Helical" evidence="7">
    <location>
        <begin position="21"/>
        <end position="42"/>
    </location>
</feature>
<dbReference type="InterPro" id="IPR050739">
    <property type="entry name" value="MFP"/>
</dbReference>
<protein>
    <submittedName>
        <fullName evidence="10">HlyD family secretion protein</fullName>
    </submittedName>
</protein>
<evidence type="ECO:0000256" key="3">
    <source>
        <dbReference type="ARBA" id="ARBA00022692"/>
    </source>
</evidence>